<dbReference type="GO" id="GO:0004519">
    <property type="term" value="F:endonuclease activity"/>
    <property type="evidence" value="ECO:0007669"/>
    <property type="project" value="UniProtKB-KW"/>
</dbReference>
<dbReference type="EMBL" id="JAGVWE010000004">
    <property type="protein sequence ID" value="MBS3063260.1"/>
    <property type="molecule type" value="Genomic_DNA"/>
</dbReference>
<dbReference type="GO" id="GO:0003729">
    <property type="term" value="F:mRNA binding"/>
    <property type="evidence" value="ECO:0007669"/>
    <property type="project" value="InterPro"/>
</dbReference>
<dbReference type="InterPro" id="IPR012933">
    <property type="entry name" value="HicA_mRNA_interferase"/>
</dbReference>
<evidence type="ECO:0000313" key="7">
    <source>
        <dbReference type="EMBL" id="HIH15940.1"/>
    </source>
</evidence>
<evidence type="ECO:0000256" key="3">
    <source>
        <dbReference type="ARBA" id="ARBA00022759"/>
    </source>
</evidence>
<keyword evidence="6" id="KW-0346">Stress response</keyword>
<evidence type="ECO:0000256" key="6">
    <source>
        <dbReference type="ARBA" id="ARBA00023016"/>
    </source>
</evidence>
<reference evidence="8" key="3">
    <citation type="submission" date="2021-05" db="EMBL/GenBank/DDBJ databases">
        <title>Protein family content uncovers lineage relationships and bacterial pathway maintenance mechanisms in DPANN archaea.</title>
        <authorList>
            <person name="Castelle C.J."/>
            <person name="Meheust R."/>
            <person name="Jaffe A.L."/>
            <person name="Seitz K."/>
            <person name="Gong X."/>
            <person name="Baker B.J."/>
            <person name="Banfield J.F."/>
        </authorList>
    </citation>
    <scope>NUCLEOTIDE SEQUENCE</scope>
    <source>
        <strain evidence="8">RIFCSPLOWO2_01_FULL_58_19</strain>
    </source>
</reference>
<reference evidence="9" key="1">
    <citation type="journal article" date="2020" name="bioRxiv">
        <title>A rank-normalized archaeal taxonomy based on genome phylogeny resolves widespread incomplete and uneven classifications.</title>
        <authorList>
            <person name="Rinke C."/>
            <person name="Chuvochina M."/>
            <person name="Mussig A.J."/>
            <person name="Chaumeil P.-A."/>
            <person name="Waite D.W."/>
            <person name="Whitman W.B."/>
            <person name="Parks D.H."/>
            <person name="Hugenholtz P."/>
        </authorList>
    </citation>
    <scope>NUCLEOTIDE SEQUENCE [LARGE SCALE GENOMIC DNA]</scope>
</reference>
<name>A0A7J4JFP6_9ARCH</name>
<evidence type="ECO:0000256" key="4">
    <source>
        <dbReference type="ARBA" id="ARBA00022801"/>
    </source>
</evidence>
<dbReference type="InterPro" id="IPR038570">
    <property type="entry name" value="HicA_sf"/>
</dbReference>
<evidence type="ECO:0000256" key="2">
    <source>
        <dbReference type="ARBA" id="ARBA00022722"/>
    </source>
</evidence>
<evidence type="ECO:0000256" key="1">
    <source>
        <dbReference type="ARBA" id="ARBA00022649"/>
    </source>
</evidence>
<evidence type="ECO:0000313" key="8">
    <source>
        <dbReference type="EMBL" id="MBS3063260.1"/>
    </source>
</evidence>
<evidence type="ECO:0000256" key="5">
    <source>
        <dbReference type="ARBA" id="ARBA00022884"/>
    </source>
</evidence>
<gene>
    <name evidence="7" type="ORF">HA252_00870</name>
    <name evidence="8" type="ORF">J4203_05275</name>
</gene>
<keyword evidence="4" id="KW-0378">Hydrolase</keyword>
<keyword evidence="1" id="KW-1277">Toxin-antitoxin system</keyword>
<dbReference type="AlphaFoldDB" id="A0A7J4JFP6"/>
<dbReference type="Pfam" id="PF07927">
    <property type="entry name" value="HicA_toxin"/>
    <property type="match status" value="1"/>
</dbReference>
<proteinExistence type="predicted"/>
<accession>A0A7J4JFP6</accession>
<keyword evidence="5" id="KW-0694">RNA-binding</keyword>
<keyword evidence="2" id="KW-0540">Nuclease</keyword>
<comment type="caution">
    <text evidence="7">The sequence shown here is derived from an EMBL/GenBank/DDBJ whole genome shotgun (WGS) entry which is preliminary data.</text>
</comment>
<dbReference type="EMBL" id="DUGH01000019">
    <property type="protein sequence ID" value="HIH15940.1"/>
    <property type="molecule type" value="Genomic_DNA"/>
</dbReference>
<dbReference type="GO" id="GO:0016787">
    <property type="term" value="F:hydrolase activity"/>
    <property type="evidence" value="ECO:0007669"/>
    <property type="project" value="UniProtKB-KW"/>
</dbReference>
<dbReference type="Proteomes" id="UP000678237">
    <property type="component" value="Unassembled WGS sequence"/>
</dbReference>
<dbReference type="Proteomes" id="UP000564964">
    <property type="component" value="Unassembled WGS sequence"/>
</dbReference>
<evidence type="ECO:0000313" key="9">
    <source>
        <dbReference type="Proteomes" id="UP000564964"/>
    </source>
</evidence>
<keyword evidence="3" id="KW-0255">Endonuclease</keyword>
<dbReference type="Gene3D" id="3.30.920.30">
    <property type="entry name" value="Hypothetical protein"/>
    <property type="match status" value="1"/>
</dbReference>
<protein>
    <submittedName>
        <fullName evidence="7">Addiction module toxin, HicA family</fullName>
    </submittedName>
    <submittedName>
        <fullName evidence="8">Type II toxin-antitoxin system HicA family toxin</fullName>
    </submittedName>
</protein>
<sequence>MSNGHLPPVKPKKLIKALAKIGIVPVRYSKGSHVQLAGNHKGQYRHTTVSLHGGGLPLGTLKGILTDCGLTREEFFRLLEG</sequence>
<organism evidence="7 9">
    <name type="scientific">Candidatus Iainarchaeum sp</name>
    <dbReference type="NCBI Taxonomy" id="3101447"/>
    <lineage>
        <taxon>Archaea</taxon>
        <taxon>Candidatus Iainarchaeota</taxon>
        <taxon>Candidatus Iainarchaeia</taxon>
        <taxon>Candidatus Iainarchaeales</taxon>
        <taxon>Candidatus Iainarchaeaceae</taxon>
        <taxon>Candidatus Iainarchaeum</taxon>
    </lineage>
</organism>
<reference evidence="8" key="2">
    <citation type="submission" date="2021-03" db="EMBL/GenBank/DDBJ databases">
        <authorList>
            <person name="Jaffe A."/>
        </authorList>
    </citation>
    <scope>NUCLEOTIDE SEQUENCE</scope>
    <source>
        <strain evidence="8">RIFCSPLOWO2_01_FULL_58_19</strain>
    </source>
</reference>
<dbReference type="SUPFAM" id="SSF54786">
    <property type="entry name" value="YcfA/nrd intein domain"/>
    <property type="match status" value="1"/>
</dbReference>